<dbReference type="FunFam" id="1.20.90.10:FF:000004">
    <property type="entry name" value="Group XIIA secretory phospholipase A2"/>
    <property type="match status" value="1"/>
</dbReference>
<dbReference type="GO" id="GO:0050482">
    <property type="term" value="P:arachidonate secretion"/>
    <property type="evidence" value="ECO:0007669"/>
    <property type="project" value="InterPro"/>
</dbReference>
<accession>A0A8M1NBY8</accession>
<keyword evidence="7" id="KW-0479">Metal-binding</keyword>
<dbReference type="GO" id="GO:0005737">
    <property type="term" value="C:cytoplasm"/>
    <property type="evidence" value="ECO:0007669"/>
    <property type="project" value="UniProtKB-SubCell"/>
</dbReference>
<evidence type="ECO:0000256" key="11">
    <source>
        <dbReference type="ARBA" id="ARBA00022963"/>
    </source>
</evidence>
<evidence type="ECO:0000256" key="7">
    <source>
        <dbReference type="ARBA" id="ARBA00022723"/>
    </source>
</evidence>
<evidence type="ECO:0000256" key="14">
    <source>
        <dbReference type="ARBA" id="ARBA00070731"/>
    </source>
</evidence>
<comment type="function">
    <text evidence="13">PA2 catalyzes the calcium-dependent hydrolysis of the 2-acyl groups in 3-sn-phosphoglycerides. Does not exhibit detectable activity toward sn-2-arachidonoyl- or linoleoyl-phosphatidylcholine or -phosphatidylethanolamine.</text>
</comment>
<dbReference type="Gene3D" id="1.20.90.10">
    <property type="entry name" value="Phospholipase A2 domain"/>
    <property type="match status" value="1"/>
</dbReference>
<keyword evidence="12" id="KW-0443">Lipid metabolism</keyword>
<dbReference type="Reactome" id="R-DRE-1482801">
    <property type="pathway name" value="Acyl chain remodelling of PS"/>
</dbReference>
<evidence type="ECO:0000256" key="10">
    <source>
        <dbReference type="ARBA" id="ARBA00022837"/>
    </source>
</evidence>
<dbReference type="EMBL" id="BX908747">
    <property type="status" value="NOT_ANNOTATED_CDS"/>
    <property type="molecule type" value="Genomic_DNA"/>
</dbReference>
<dbReference type="ExpressionAtlas" id="A3KNJ5">
    <property type="expression patterns" value="baseline and differential"/>
</dbReference>
<evidence type="ECO:0000256" key="2">
    <source>
        <dbReference type="ARBA" id="ARBA00004496"/>
    </source>
</evidence>
<dbReference type="InterPro" id="IPR033113">
    <property type="entry name" value="PLA2_histidine"/>
</dbReference>
<dbReference type="InterPro" id="IPR010711">
    <property type="entry name" value="PLA2G12"/>
</dbReference>
<dbReference type="STRING" id="7955.ENSDARP00000094182"/>
<evidence type="ECO:0000256" key="5">
    <source>
        <dbReference type="ARBA" id="ARBA00022490"/>
    </source>
</evidence>
<dbReference type="GO" id="GO:0006644">
    <property type="term" value="P:phospholipid metabolic process"/>
    <property type="evidence" value="ECO:0007669"/>
    <property type="project" value="InterPro"/>
</dbReference>
<keyword evidence="10" id="KW-0106">Calcium</keyword>
<sequence length="198" mass="21995">MHCRVILSCVTLLLSGVLLSTKADGSDEEIKPPDWRKTINSIRSGIHRIDKYLNMALDLIGGSDGQCQFTCGDGSSDIRYTPVPRPNYRPPPPNGCGSPLFGFQFDVGIPSMTRCCNEHDRCYDSCGREKSDCDEQFQLCLENICQNLQMTLGLSQSVQACESAVTVLFDTVMHLGCKPYLDSQRSACICHYEEKPDL</sequence>
<keyword evidence="5" id="KW-0963">Cytoplasm</keyword>
<dbReference type="KEGG" id="dre:402802"/>
<dbReference type="AlphaFoldDB" id="A3KNJ5"/>
<dbReference type="Proteomes" id="UP000000437">
    <property type="component" value="Chromosome 1"/>
</dbReference>
<dbReference type="GO" id="GO:0005576">
    <property type="term" value="C:extracellular region"/>
    <property type="evidence" value="ECO:0007669"/>
    <property type="project" value="UniProtKB-SubCell"/>
</dbReference>
<accession>A3KNJ5</accession>
<name>A3KNJ5_DANRE</name>
<evidence type="ECO:0000313" key="17">
    <source>
        <dbReference type="EMBL" id="AAI33876.1"/>
    </source>
</evidence>
<evidence type="ECO:0000256" key="3">
    <source>
        <dbReference type="ARBA" id="ARBA00004613"/>
    </source>
</evidence>
<comment type="subcellular location">
    <subcellularLocation>
        <location evidence="2">Cytoplasm</location>
    </subcellularLocation>
    <subcellularLocation>
        <location evidence="3">Secreted</location>
    </subcellularLocation>
</comment>
<dbReference type="Reactome" id="R-DRE-1482925">
    <property type="pathway name" value="Acyl chain remodelling of PG"/>
</dbReference>
<dbReference type="CTD" id="81579"/>
<evidence type="ECO:0000313" key="19">
    <source>
        <dbReference type="Proteomes" id="UP000000437"/>
    </source>
</evidence>
<evidence type="ECO:0000256" key="12">
    <source>
        <dbReference type="ARBA" id="ARBA00023098"/>
    </source>
</evidence>
<evidence type="ECO:0000256" key="8">
    <source>
        <dbReference type="ARBA" id="ARBA00022729"/>
    </source>
</evidence>
<evidence type="ECO:0000256" key="16">
    <source>
        <dbReference type="SAM" id="SignalP"/>
    </source>
</evidence>
<keyword evidence="8 16" id="KW-0732">Signal</keyword>
<dbReference type="Bgee" id="ENSDARG00000070454">
    <property type="expression patterns" value="Expressed in liver and 22 other cell types or tissues"/>
</dbReference>
<organism evidence="17">
    <name type="scientific">Danio rerio</name>
    <name type="common">Zebrafish</name>
    <name type="synonym">Brachydanio rerio</name>
    <dbReference type="NCBI Taxonomy" id="7955"/>
    <lineage>
        <taxon>Eukaryota</taxon>
        <taxon>Metazoa</taxon>
        <taxon>Chordata</taxon>
        <taxon>Craniata</taxon>
        <taxon>Vertebrata</taxon>
        <taxon>Euteleostomi</taxon>
        <taxon>Actinopterygii</taxon>
        <taxon>Neopterygii</taxon>
        <taxon>Teleostei</taxon>
        <taxon>Ostariophysi</taxon>
        <taxon>Cypriniformes</taxon>
        <taxon>Danionidae</taxon>
        <taxon>Danioninae</taxon>
        <taxon>Danio</taxon>
    </lineage>
</organism>
<dbReference type="Ensembl" id="ENSDART00000103406.5">
    <property type="protein sequence ID" value="ENSDARP00000094182.3"/>
    <property type="gene ID" value="ENSDARG00000070454.7"/>
</dbReference>
<dbReference type="PANTHER" id="PTHR12824:SF7">
    <property type="entry name" value="GROUP XIIA SECRETORY PHOSPHOLIPASE A2"/>
    <property type="match status" value="1"/>
</dbReference>
<dbReference type="PANTHER" id="PTHR12824">
    <property type="entry name" value="GROUP XII SECRETORY PHOSPHOLIPASE A2 FAMILY MEMBER"/>
    <property type="match status" value="1"/>
</dbReference>
<evidence type="ECO:0000256" key="6">
    <source>
        <dbReference type="ARBA" id="ARBA00022525"/>
    </source>
</evidence>
<reference evidence="18 19" key="4">
    <citation type="journal article" date="2013" name="Nature">
        <title>The zebrafish reference genome sequence and its relationship to the human genome.</title>
        <authorList>
            <consortium name="Genome Reference Consortium Zebrafish"/>
            <person name="Howe K."/>
            <person name="Clark M.D."/>
            <person name="Torroja C.F."/>
            <person name="Torrance J."/>
            <person name="Berthelot C."/>
            <person name="Muffato M."/>
            <person name="Collins J.E."/>
            <person name="Humphray S."/>
            <person name="McLaren K."/>
            <person name="Matthews L."/>
            <person name="McLaren S."/>
            <person name="Sealy I."/>
            <person name="Caccamo M."/>
            <person name="Churcher C."/>
            <person name="Scott C."/>
            <person name="Barrett J.C."/>
            <person name="Koch R."/>
            <person name="Rauch G.J."/>
            <person name="White S."/>
            <person name="Chow W."/>
            <person name="Kilian B."/>
            <person name="Quintais L.T."/>
            <person name="Guerra-Assuncao J.A."/>
            <person name="Zhou Y."/>
            <person name="Gu Y."/>
            <person name="Yen J."/>
            <person name="Vogel J.H."/>
            <person name="Eyre T."/>
            <person name="Redmond S."/>
            <person name="Banerjee R."/>
            <person name="Chi J."/>
            <person name="Fu B."/>
            <person name="Langley E."/>
            <person name="Maguire S.F."/>
            <person name="Laird G.K."/>
            <person name="Lloyd D."/>
            <person name="Kenyon E."/>
            <person name="Donaldson S."/>
            <person name="Sehra H."/>
            <person name="Almeida-King J."/>
            <person name="Loveland J."/>
            <person name="Trevanion S."/>
            <person name="Jones M."/>
            <person name="Quail M."/>
            <person name="Willey D."/>
            <person name="Hunt A."/>
            <person name="Burton J."/>
            <person name="Sims S."/>
            <person name="McLay K."/>
            <person name="Plumb B."/>
            <person name="Davis J."/>
            <person name="Clee C."/>
            <person name="Oliver K."/>
            <person name="Clark R."/>
            <person name="Riddle C."/>
            <person name="Elliot D."/>
            <person name="Eliott D."/>
            <person name="Threadgold G."/>
            <person name="Harden G."/>
            <person name="Ware D."/>
            <person name="Begum S."/>
            <person name="Mortimore B."/>
            <person name="Mortimer B."/>
            <person name="Kerry G."/>
            <person name="Heath P."/>
            <person name="Phillimore B."/>
            <person name="Tracey A."/>
            <person name="Corby N."/>
            <person name="Dunn M."/>
            <person name="Johnson C."/>
            <person name="Wood J."/>
            <person name="Clark S."/>
            <person name="Pelan S."/>
            <person name="Griffiths G."/>
            <person name="Smith M."/>
            <person name="Glithero R."/>
            <person name="Howden P."/>
            <person name="Barker N."/>
            <person name="Lloyd C."/>
            <person name="Stevens C."/>
            <person name="Harley J."/>
            <person name="Holt K."/>
            <person name="Panagiotidis G."/>
            <person name="Lovell J."/>
            <person name="Beasley H."/>
            <person name="Henderson C."/>
            <person name="Gordon D."/>
            <person name="Auger K."/>
            <person name="Wright D."/>
            <person name="Collins J."/>
            <person name="Raisen C."/>
            <person name="Dyer L."/>
            <person name="Leung K."/>
            <person name="Robertson L."/>
            <person name="Ambridge K."/>
            <person name="Leongamornlert D."/>
            <person name="McGuire S."/>
            <person name="Gilderthorp R."/>
            <person name="Griffiths C."/>
            <person name="Manthravadi D."/>
            <person name="Nichol S."/>
            <person name="Barker G."/>
            <person name="Whitehead S."/>
            <person name="Kay M."/>
            <person name="Brown J."/>
            <person name="Murnane C."/>
            <person name="Gray E."/>
            <person name="Humphries M."/>
            <person name="Sycamore N."/>
            <person name="Barker D."/>
            <person name="Saunders D."/>
            <person name="Wallis J."/>
            <person name="Babbage A."/>
            <person name="Hammond S."/>
            <person name="Mashreghi-Mohammadi M."/>
            <person name="Barr L."/>
            <person name="Martin S."/>
            <person name="Wray P."/>
            <person name="Ellington A."/>
            <person name="Matthews N."/>
            <person name="Ellwood M."/>
            <person name="Woodmansey R."/>
            <person name="Clark G."/>
            <person name="Cooper J."/>
            <person name="Cooper J."/>
            <person name="Tromans A."/>
            <person name="Grafham D."/>
            <person name="Skuce C."/>
            <person name="Pandian R."/>
            <person name="Andrews R."/>
            <person name="Harrison E."/>
            <person name="Kimberley A."/>
            <person name="Garnett J."/>
            <person name="Fosker N."/>
            <person name="Hall R."/>
            <person name="Garner P."/>
            <person name="Kelly D."/>
            <person name="Bird C."/>
            <person name="Palmer S."/>
            <person name="Gehring I."/>
            <person name="Berger A."/>
            <person name="Dooley C.M."/>
            <person name="Ersan-Urun Z."/>
            <person name="Eser C."/>
            <person name="Geiger H."/>
            <person name="Geisler M."/>
            <person name="Karotki L."/>
            <person name="Kirn A."/>
            <person name="Konantz J."/>
            <person name="Konantz M."/>
            <person name="Oberlander M."/>
            <person name="Rudolph-Geiger S."/>
            <person name="Teucke M."/>
            <person name="Lanz C."/>
            <person name="Raddatz G."/>
            <person name="Osoegawa K."/>
            <person name="Zhu B."/>
            <person name="Rapp A."/>
            <person name="Widaa S."/>
            <person name="Langford C."/>
            <person name="Yang F."/>
            <person name="Schuster S.C."/>
            <person name="Carter N.P."/>
            <person name="Harrow J."/>
            <person name="Ning Z."/>
            <person name="Herrero J."/>
            <person name="Searle S.M."/>
            <person name="Enright A."/>
            <person name="Geisler R."/>
            <person name="Plasterk R.H."/>
            <person name="Lee C."/>
            <person name="Westerfield M."/>
            <person name="de Jong P.J."/>
            <person name="Zon L.I."/>
            <person name="Postlethwait J.H."/>
            <person name="Nusslein-Volhard C."/>
            <person name="Hubbard T.J."/>
            <person name="Roest Crollius H."/>
            <person name="Rogers J."/>
            <person name="Stemple D.L."/>
        </authorList>
    </citation>
    <scope>NUCLEOTIDE SEQUENCE [LARGE SCALE GENOMIC DNA]</scope>
    <source>
        <strain evidence="18">Tuebingen</strain>
    </source>
</reference>
<evidence type="ECO:0000256" key="9">
    <source>
        <dbReference type="ARBA" id="ARBA00022801"/>
    </source>
</evidence>
<comment type="cofactor">
    <cofactor evidence="1">
        <name>Ca(2+)</name>
        <dbReference type="ChEBI" id="CHEBI:29108"/>
    </cofactor>
</comment>
<dbReference type="SUPFAM" id="SSF48619">
    <property type="entry name" value="Phospholipase A2, PLA2"/>
    <property type="match status" value="1"/>
</dbReference>
<evidence type="ECO:0000256" key="4">
    <source>
        <dbReference type="ARBA" id="ARBA00007056"/>
    </source>
</evidence>
<evidence type="ECO:0000313" key="20">
    <source>
        <dbReference type="RefSeq" id="NP_001076268.1"/>
    </source>
</evidence>
<protein>
    <recommendedName>
        <fullName evidence="14">Group XIIA secretory phospholipase A2</fullName>
    </recommendedName>
    <alternativeName>
        <fullName evidence="15">Phosphatidylcholine 2-acylhydrolase 12A</fullName>
    </alternativeName>
</protein>
<proteinExistence type="evidence at transcript level"/>
<dbReference type="GO" id="GO:0016042">
    <property type="term" value="P:lipid catabolic process"/>
    <property type="evidence" value="ECO:0007669"/>
    <property type="project" value="UniProtKB-KW"/>
</dbReference>
<feature type="signal peptide" evidence="16">
    <location>
        <begin position="1"/>
        <end position="25"/>
    </location>
</feature>
<dbReference type="AGR" id="ZFIN:ZDB-GENE-070410-18"/>
<dbReference type="Reactome" id="R-DRE-1483166">
    <property type="pathway name" value="Synthesis of PA"/>
</dbReference>
<dbReference type="ZFIN" id="ZDB-GENE-070410-18">
    <property type="gene designation" value="pla2g12a"/>
</dbReference>
<feature type="chain" id="PRO_5015086361" description="Group XIIA secretory phospholipase A2" evidence="16">
    <location>
        <begin position="26"/>
        <end position="198"/>
    </location>
</feature>
<reference evidence="17" key="1">
    <citation type="submission" date="2007-03" db="EMBL/GenBank/DDBJ databases">
        <authorList>
            <consortium name="NIH - Zebrafish Gene Collection (ZGC) project"/>
        </authorList>
    </citation>
    <scope>NUCLEOTIDE SEQUENCE [LARGE SCALE MRNA]</scope>
    <source>
        <tissue evidence="17">Whole</tissue>
    </source>
</reference>
<dbReference type="InterPro" id="IPR036444">
    <property type="entry name" value="PLipase_A2_dom_sf"/>
</dbReference>
<dbReference type="PROSITE" id="PS00118">
    <property type="entry name" value="PA2_HIS"/>
    <property type="match status" value="1"/>
</dbReference>
<dbReference type="GeneTree" id="ENSGT00390000008798"/>
<keyword evidence="19" id="KW-1185">Reference proteome</keyword>
<evidence type="ECO:0000313" key="21">
    <source>
        <dbReference type="ZFIN" id="ZDB-GENE-070410-18"/>
    </source>
</evidence>
<reference evidence="20" key="6">
    <citation type="journal article" date="2023" name="Int. J. Mol. Sci.">
        <title>A New In Vivo Zebrafish Bioassay Evaluating Liver Steatosis Identifies DDE as a Steatogenic Endocrine Disruptor, Partly through SCD1 Regulation.</title>
        <authorList>
            <person name="Le Mentec H."/>
            <person name="Monniez E."/>
            <person name="Legrand A."/>
            <person name="Monvoisin C."/>
            <person name="Lagadic-Gossmann D."/>
            <person name="Podechard N."/>
        </authorList>
    </citation>
    <scope>NUCLEOTIDE SEQUENCE</scope>
</reference>
<dbReference type="Reactome" id="R-DRE-1482788">
    <property type="pathway name" value="Acyl chain remodelling of PC"/>
</dbReference>
<comment type="similarity">
    <text evidence="4">Belongs to the phospholipase A2 family.</text>
</comment>
<dbReference type="HOGENOM" id="CLU_093969_1_0_1"/>
<keyword evidence="6" id="KW-0964">Secreted</keyword>
<dbReference type="Reactome" id="R-DRE-1482922">
    <property type="pathway name" value="Acyl chain remodelling of PI"/>
</dbReference>
<dbReference type="RefSeq" id="NP_001076268.1">
    <property type="nucleotide sequence ID" value="NM_001082799.1"/>
</dbReference>
<dbReference type="GeneID" id="402802"/>
<reference evidence="20" key="5">
    <citation type="journal article" date="2015" name="Nat. Commun.">
        <title>RFX transcription factors are essential for hearing in mice.</title>
        <authorList>
            <person name="Elkon R."/>
            <person name="Milon B."/>
            <person name="Morrison L."/>
            <person name="Shah M."/>
            <person name="Vijayakumar S."/>
            <person name="Racherla M."/>
            <person name="Leitch C.C."/>
            <person name="Silipino L."/>
            <person name="Hadi S."/>
            <person name="Weiss-Gayet M."/>
            <person name="Barras E."/>
            <person name="Schmid C.D."/>
            <person name="Ait-Lounis A."/>
            <person name="Barnes A."/>
            <person name="Song Y."/>
            <person name="Eisenman D.J."/>
            <person name="Eliyahu E."/>
            <person name="Frolenkov G.I."/>
            <person name="Strome S.E."/>
            <person name="Durand B."/>
            <person name="Zaghloul N.A."/>
            <person name="Jones S.M."/>
            <person name="Reith W."/>
            <person name="Hertzano R."/>
        </authorList>
    </citation>
    <scope>NUCLEOTIDE SEQUENCE</scope>
</reference>
<dbReference type="Reactome" id="R-DRE-1482839">
    <property type="pathway name" value="Acyl chain remodelling of PE"/>
</dbReference>
<evidence type="ECO:0000256" key="15">
    <source>
        <dbReference type="ARBA" id="ARBA00080187"/>
    </source>
</evidence>
<evidence type="ECO:0000313" key="18">
    <source>
        <dbReference type="Ensembl" id="ENSDARP00000094182"/>
    </source>
</evidence>
<dbReference type="Pfam" id="PF06951">
    <property type="entry name" value="PLA2G12"/>
    <property type="match status" value="1"/>
</dbReference>
<keyword evidence="11" id="KW-0442">Lipid degradation</keyword>
<dbReference type="EMBL" id="BC133875">
    <property type="protein sequence ID" value="AAI33876.1"/>
    <property type="molecule type" value="mRNA"/>
</dbReference>
<keyword evidence="9" id="KW-0378">Hydrolase</keyword>
<reference evidence="20" key="7">
    <citation type="submission" date="2025-04" db="UniProtKB">
        <authorList>
            <consortium name="RefSeq"/>
        </authorList>
    </citation>
    <scope>IDENTIFICATION</scope>
</reference>
<reference evidence="20" key="2">
    <citation type="journal article" date="2009" name="Am. J. Physiol. Gastrointest. Liver Physiol.">
        <title>In vivo imaging of zebrafish digestive organ function using multiple quenched fluorescent reporters.</title>
        <authorList>
            <person name="Hama K."/>
            <person name="Provost E."/>
            <person name="Baranowski T.C."/>
            <person name="Rubinstein A.L."/>
            <person name="Anderson J.L."/>
            <person name="Leach S.D."/>
            <person name="Farber S.A."/>
        </authorList>
    </citation>
    <scope>NUCLEOTIDE SEQUENCE</scope>
</reference>
<feature type="chain" id="PRO_5043058168" description="Group XIIA secretory phospholipase A2" evidence="20">
    <location>
        <begin position="24"/>
        <end position="198"/>
    </location>
</feature>
<evidence type="ECO:0000256" key="13">
    <source>
        <dbReference type="ARBA" id="ARBA00055247"/>
    </source>
</evidence>
<gene>
    <name evidence="18 20 21" type="primary">pla2g12a</name>
    <name evidence="17 20" type="synonym">zgc:162119</name>
</gene>
<reference evidence="18" key="3">
    <citation type="submission" date="2012-02" db="UniProtKB">
        <authorList>
            <consortium name="Ensembl"/>
        </authorList>
    </citation>
    <scope>IDENTIFICATION</scope>
    <source>
        <strain evidence="18">Tuebingen</strain>
    </source>
</reference>
<dbReference type="GO" id="GO:0004623">
    <property type="term" value="F:phospholipase A2 activity"/>
    <property type="evidence" value="ECO:0000318"/>
    <property type="project" value="GO_Central"/>
</dbReference>
<dbReference type="GO" id="GO:0005509">
    <property type="term" value="F:calcium ion binding"/>
    <property type="evidence" value="ECO:0007669"/>
    <property type="project" value="InterPro"/>
</dbReference>
<dbReference type="OrthoDB" id="3935740at2759"/>
<evidence type="ECO:0000256" key="1">
    <source>
        <dbReference type="ARBA" id="ARBA00001913"/>
    </source>
</evidence>